<evidence type="ECO:0000313" key="3">
    <source>
        <dbReference type="Proteomes" id="UP000242175"/>
    </source>
</evidence>
<dbReference type="InterPro" id="IPR027417">
    <property type="entry name" value="P-loop_NTPase"/>
</dbReference>
<dbReference type="Pfam" id="PF02492">
    <property type="entry name" value="cobW"/>
    <property type="match status" value="1"/>
</dbReference>
<accession>A0A220VG21</accession>
<dbReference type="GO" id="GO:0005737">
    <property type="term" value="C:cytoplasm"/>
    <property type="evidence" value="ECO:0007669"/>
    <property type="project" value="TreeGrafter"/>
</dbReference>
<dbReference type="EMBL" id="CP022356">
    <property type="protein sequence ID" value="ASK79241.1"/>
    <property type="molecule type" value="Genomic_DNA"/>
</dbReference>
<dbReference type="RefSeq" id="WP_089074149.1">
    <property type="nucleotide sequence ID" value="NZ_CBCSAM010000002.1"/>
</dbReference>
<reference evidence="2 3" key="1">
    <citation type="journal article" date="2016" name="Int. J. Syst. Evol. Microbiol.">
        <title>Paraphotobacterium marinum gen. nov., sp. nov., a member of the family Vibrionaceae, isolated from surface seawater.</title>
        <authorList>
            <person name="Huang Z."/>
            <person name="Dong C."/>
            <person name="Shao Z."/>
        </authorList>
    </citation>
    <scope>NUCLEOTIDE SEQUENCE [LARGE SCALE GENOMIC DNA]</scope>
    <source>
        <strain evidence="2 3">NSCS20N07D</strain>
    </source>
</reference>
<dbReference type="PANTHER" id="PTHR13748:SF46">
    <property type="entry name" value="ZINC CHAPERONE YEIR"/>
    <property type="match status" value="1"/>
</dbReference>
<name>A0A220VG21_9GAMM</name>
<gene>
    <name evidence="2" type="ORF">CF386_09220</name>
</gene>
<feature type="domain" description="CobW/HypB/UreG nucleotide-binding" evidence="1">
    <location>
        <begin position="8"/>
        <end position="185"/>
    </location>
</feature>
<sequence length="322" mass="36992">MSLISKVPTNIVTGFLGTGKTTTILEIFKKKPQHEKWAVLVNEFGEIGIDSSIFINSNVEKPHIREVVGGCMCCVSGLSMKVALNDLLKTAQPDRLIIEPTGLGHPVELINILRSEYYKNALELYNTITLIDARNLSDERYIHNEIFEKQVLISDIILANKCDYYDHTDKTLLKKYIESLKLDTSIIHYSNFGKIDLDLLYGKPNNLSQKLESISQLFSEKNKAKDPDYKIDFSTKGWRYDPTYVFSKDKFDKFIQNQQITRLKAVLITDEGIFIYNKVSHKDFDCIEVDECDESRVEIIDERILDNFQSLLETCLVNDLKV</sequence>
<protein>
    <submittedName>
        <fullName evidence="2">Cobalamin biosynthesis protein CobW</fullName>
    </submittedName>
</protein>
<dbReference type="Proteomes" id="UP000242175">
    <property type="component" value="Chromosome small"/>
</dbReference>
<dbReference type="InterPro" id="IPR003495">
    <property type="entry name" value="CobW/HypB/UreG_nucleotide-bd"/>
</dbReference>
<organism evidence="2 3">
    <name type="scientific">Paraphotobacterium marinum</name>
    <dbReference type="NCBI Taxonomy" id="1755811"/>
    <lineage>
        <taxon>Bacteria</taxon>
        <taxon>Pseudomonadati</taxon>
        <taxon>Pseudomonadota</taxon>
        <taxon>Gammaproteobacteria</taxon>
        <taxon>Vibrionales</taxon>
        <taxon>Vibrionaceae</taxon>
        <taxon>Paraphotobacterium</taxon>
    </lineage>
</organism>
<dbReference type="CDD" id="cd03112">
    <property type="entry name" value="CobW-like"/>
    <property type="match status" value="1"/>
</dbReference>
<evidence type="ECO:0000313" key="2">
    <source>
        <dbReference type="EMBL" id="ASK79241.1"/>
    </source>
</evidence>
<dbReference type="KEGG" id="pmai:CF386_09220"/>
<dbReference type="AlphaFoldDB" id="A0A220VG21"/>
<dbReference type="InterPro" id="IPR051316">
    <property type="entry name" value="Zinc-reg_GTPase_activator"/>
</dbReference>
<evidence type="ECO:0000259" key="1">
    <source>
        <dbReference type="Pfam" id="PF02492"/>
    </source>
</evidence>
<dbReference type="Gene3D" id="3.40.50.300">
    <property type="entry name" value="P-loop containing nucleotide triphosphate hydrolases"/>
    <property type="match status" value="1"/>
</dbReference>
<keyword evidence="3" id="KW-1185">Reference proteome</keyword>
<proteinExistence type="predicted"/>
<dbReference type="PANTHER" id="PTHR13748">
    <property type="entry name" value="COBW-RELATED"/>
    <property type="match status" value="1"/>
</dbReference>
<dbReference type="SUPFAM" id="SSF52540">
    <property type="entry name" value="P-loop containing nucleoside triphosphate hydrolases"/>
    <property type="match status" value="1"/>
</dbReference>
<dbReference type="OrthoDB" id="9808822at2"/>